<gene>
    <name evidence="2" type="primary">iagB</name>
    <name evidence="2" type="ORF">NCTC7357_00922</name>
</gene>
<dbReference type="Proteomes" id="UP000277437">
    <property type="component" value="Chromosome"/>
</dbReference>
<dbReference type="PROSITE" id="PS51257">
    <property type="entry name" value="PROKAR_LIPOPROTEIN"/>
    <property type="match status" value="1"/>
</dbReference>
<evidence type="ECO:0000313" key="2">
    <source>
        <dbReference type="EMBL" id="VEF72686.1"/>
    </source>
</evidence>
<dbReference type="SUPFAM" id="SSF53955">
    <property type="entry name" value="Lysozyme-like"/>
    <property type="match status" value="1"/>
</dbReference>
<evidence type="ECO:0000313" key="3">
    <source>
        <dbReference type="Proteomes" id="UP000277437"/>
    </source>
</evidence>
<dbReference type="AlphaFoldDB" id="A0AAX3FRA2"/>
<organism evidence="2 3">
    <name type="scientific">Pseudomonas chlororaphis</name>
    <dbReference type="NCBI Taxonomy" id="587753"/>
    <lineage>
        <taxon>Bacteria</taxon>
        <taxon>Pseudomonadati</taxon>
        <taxon>Pseudomonadota</taxon>
        <taxon>Gammaproteobacteria</taxon>
        <taxon>Pseudomonadales</taxon>
        <taxon>Pseudomonadaceae</taxon>
        <taxon>Pseudomonas</taxon>
    </lineage>
</organism>
<sequence>MSWKLWGGAVVALAWVGSASASCWVEAGKRHSIEPELLYAIAQVESRLDSRAVNHNTDGSRDIGLMQINSAHLPRLQVRGITEQRLLDEPCLAIEVGASILAQFIDRYGYNWTAVGAYNAGNSPDRQALRLRYARKVWQRYQALLTGDAGNHQTFANPRPSI</sequence>
<dbReference type="CDD" id="cd13400">
    <property type="entry name" value="LT_IagB-like"/>
    <property type="match status" value="1"/>
</dbReference>
<protein>
    <submittedName>
        <fullName evidence="2">Cell invasion protein</fullName>
    </submittedName>
</protein>
<dbReference type="InterPro" id="IPR023346">
    <property type="entry name" value="Lysozyme-like_dom_sf"/>
</dbReference>
<proteinExistence type="predicted"/>
<dbReference type="Gene3D" id="1.10.530.10">
    <property type="match status" value="1"/>
</dbReference>
<dbReference type="InterPro" id="IPR008258">
    <property type="entry name" value="Transglycosylase_SLT_dom_1"/>
</dbReference>
<evidence type="ECO:0000259" key="1">
    <source>
        <dbReference type="Pfam" id="PF01464"/>
    </source>
</evidence>
<name>A0AAX3FRA2_9PSED</name>
<accession>A0AAX3FRA2</accession>
<dbReference type="Pfam" id="PF01464">
    <property type="entry name" value="SLT"/>
    <property type="match status" value="1"/>
</dbReference>
<dbReference type="RefSeq" id="WP_124324714.1">
    <property type="nucleotide sequence ID" value="NZ_CP118137.1"/>
</dbReference>
<dbReference type="EMBL" id="LR134334">
    <property type="protein sequence ID" value="VEF72686.1"/>
    <property type="molecule type" value="Genomic_DNA"/>
</dbReference>
<feature type="domain" description="Transglycosylase SLT" evidence="1">
    <location>
        <begin position="23"/>
        <end position="138"/>
    </location>
</feature>
<reference evidence="2 3" key="1">
    <citation type="submission" date="2018-12" db="EMBL/GenBank/DDBJ databases">
        <authorList>
            <consortium name="Pathogen Informatics"/>
        </authorList>
    </citation>
    <scope>NUCLEOTIDE SEQUENCE [LARGE SCALE GENOMIC DNA]</scope>
    <source>
        <strain evidence="2 3">NCTC7357</strain>
    </source>
</reference>